<feature type="region of interest" description="Disordered" evidence="1">
    <location>
        <begin position="61"/>
        <end position="88"/>
    </location>
</feature>
<dbReference type="OrthoDB" id="4896599at2759"/>
<evidence type="ECO:0000256" key="1">
    <source>
        <dbReference type="SAM" id="MobiDB-lite"/>
    </source>
</evidence>
<evidence type="ECO:0000313" key="3">
    <source>
        <dbReference type="Proteomes" id="UP000240493"/>
    </source>
</evidence>
<evidence type="ECO:0000313" key="2">
    <source>
        <dbReference type="EMBL" id="PTB41506.1"/>
    </source>
</evidence>
<reference evidence="2 3" key="1">
    <citation type="submission" date="2016-07" db="EMBL/GenBank/DDBJ databases">
        <title>Multiple horizontal gene transfer events from other fungi enriched the ability of initially mycotrophic Trichoderma (Ascomycota) to feed on dead plant biomass.</title>
        <authorList>
            <consortium name="DOE Joint Genome Institute"/>
            <person name="Aerts A."/>
            <person name="Atanasova L."/>
            <person name="Chenthamara K."/>
            <person name="Zhang J."/>
            <person name="Grujic M."/>
            <person name="Henrissat B."/>
            <person name="Kuo A."/>
            <person name="Salamov A."/>
            <person name="Lipzen A."/>
            <person name="Labutti K."/>
            <person name="Barry K."/>
            <person name="Miao Y."/>
            <person name="Rahimi M.J."/>
            <person name="Shen Q."/>
            <person name="Grigoriev I.V."/>
            <person name="Kubicek C.P."/>
            <person name="Druzhinina I.S."/>
        </authorList>
    </citation>
    <scope>NUCLEOTIDE SEQUENCE [LARGE SCALE GENOMIC DNA]</scope>
    <source>
        <strain evidence="2 3">CBS 433.97</strain>
    </source>
</reference>
<organism evidence="2 3">
    <name type="scientific">Trichoderma asperellum (strain ATCC 204424 / CBS 433.97 / NBRC 101777)</name>
    <dbReference type="NCBI Taxonomy" id="1042311"/>
    <lineage>
        <taxon>Eukaryota</taxon>
        <taxon>Fungi</taxon>
        <taxon>Dikarya</taxon>
        <taxon>Ascomycota</taxon>
        <taxon>Pezizomycotina</taxon>
        <taxon>Sordariomycetes</taxon>
        <taxon>Hypocreomycetidae</taxon>
        <taxon>Hypocreales</taxon>
        <taxon>Hypocreaceae</taxon>
        <taxon>Trichoderma</taxon>
    </lineage>
</organism>
<sequence>MCSYIGCFCPVCEKRLQTLRVPCEKGKKGEQCGEFTEARDYVEEEPCEKCFKRSQPTLTNKAKNMARRLTGGSSSSKNARKAHTPINE</sequence>
<dbReference type="AlphaFoldDB" id="A0A2T3Z9N8"/>
<name>A0A2T3Z9N8_TRIA4</name>
<feature type="compositionally biased region" description="Basic residues" evidence="1">
    <location>
        <begin position="78"/>
        <end position="88"/>
    </location>
</feature>
<dbReference type="Proteomes" id="UP000240493">
    <property type="component" value="Unassembled WGS sequence"/>
</dbReference>
<keyword evidence="3" id="KW-1185">Reference proteome</keyword>
<accession>A0A2T3Z9N8</accession>
<gene>
    <name evidence="2" type="ORF">M441DRAFT_26710</name>
</gene>
<proteinExistence type="predicted"/>
<protein>
    <submittedName>
        <fullName evidence="2">Uncharacterized protein</fullName>
    </submittedName>
</protein>
<dbReference type="EMBL" id="KZ679261">
    <property type="protein sequence ID" value="PTB41506.1"/>
    <property type="molecule type" value="Genomic_DNA"/>
</dbReference>